<dbReference type="Proteomes" id="UP001500897">
    <property type="component" value="Unassembled WGS sequence"/>
</dbReference>
<evidence type="ECO:0000313" key="2">
    <source>
        <dbReference type="Proteomes" id="UP001500897"/>
    </source>
</evidence>
<dbReference type="RefSeq" id="WP_344559698.1">
    <property type="nucleotide sequence ID" value="NZ_BAAANS010000141.1"/>
</dbReference>
<dbReference type="EMBL" id="BAAANS010000141">
    <property type="protein sequence ID" value="GAA2127306.1"/>
    <property type="molecule type" value="Genomic_DNA"/>
</dbReference>
<comment type="caution">
    <text evidence="1">The sequence shown here is derived from an EMBL/GenBank/DDBJ whole genome shotgun (WGS) entry which is preliminary data.</text>
</comment>
<evidence type="ECO:0008006" key="3">
    <source>
        <dbReference type="Google" id="ProtNLM"/>
    </source>
</evidence>
<accession>A0ABN2YHH9</accession>
<protein>
    <recommendedName>
        <fullName evidence="3">MarR family transcriptional regulator</fullName>
    </recommendedName>
</protein>
<name>A0ABN2YHH9_9ACTN</name>
<reference evidence="1 2" key="1">
    <citation type="journal article" date="2019" name="Int. J. Syst. Evol. Microbiol.">
        <title>The Global Catalogue of Microorganisms (GCM) 10K type strain sequencing project: providing services to taxonomists for standard genome sequencing and annotation.</title>
        <authorList>
            <consortium name="The Broad Institute Genomics Platform"/>
            <consortium name="The Broad Institute Genome Sequencing Center for Infectious Disease"/>
            <person name="Wu L."/>
            <person name="Ma J."/>
        </authorList>
    </citation>
    <scope>NUCLEOTIDE SEQUENCE [LARGE SCALE GENOMIC DNA]</scope>
    <source>
        <strain evidence="1 2">JCM 14559</strain>
    </source>
</reference>
<evidence type="ECO:0000313" key="1">
    <source>
        <dbReference type="EMBL" id="GAA2127306.1"/>
    </source>
</evidence>
<proteinExistence type="predicted"/>
<organism evidence="1 2">
    <name type="scientific">Kitasatospora saccharophila</name>
    <dbReference type="NCBI Taxonomy" id="407973"/>
    <lineage>
        <taxon>Bacteria</taxon>
        <taxon>Bacillati</taxon>
        <taxon>Actinomycetota</taxon>
        <taxon>Actinomycetes</taxon>
        <taxon>Kitasatosporales</taxon>
        <taxon>Streptomycetaceae</taxon>
        <taxon>Kitasatospora</taxon>
    </lineage>
</organism>
<sequence>MPEKMAHVSETVDPVQVVLSASKGLPPNQRLVLVHYVTHPKRDRHGTVEETNEKLAGGLGWQPTVFSRTCKELIGAGFLEERRRVGNVRYYGLTAKAIGRKAKIVPLRSVG</sequence>
<keyword evidence="2" id="KW-1185">Reference proteome</keyword>
<gene>
    <name evidence="1" type="ORF">GCM10009759_79710</name>
</gene>